<keyword evidence="3 7" id="KW-0812">Transmembrane</keyword>
<feature type="transmembrane region" description="Helical" evidence="7">
    <location>
        <begin position="248"/>
        <end position="266"/>
    </location>
</feature>
<evidence type="ECO:0000256" key="2">
    <source>
        <dbReference type="ARBA" id="ARBA00022448"/>
    </source>
</evidence>
<dbReference type="PANTHER" id="PTHR11662:SF399">
    <property type="entry name" value="FI19708P1-RELATED"/>
    <property type="match status" value="1"/>
</dbReference>
<dbReference type="InterPro" id="IPR050382">
    <property type="entry name" value="MFS_Na/Anion_cotransporter"/>
</dbReference>
<evidence type="ECO:0000259" key="8">
    <source>
        <dbReference type="PROSITE" id="PS50850"/>
    </source>
</evidence>
<evidence type="ECO:0000313" key="9">
    <source>
        <dbReference type="EMBL" id="EPB69970.1"/>
    </source>
</evidence>
<feature type="transmembrane region" description="Helical" evidence="7">
    <location>
        <begin position="342"/>
        <end position="361"/>
    </location>
</feature>
<organism evidence="9 10">
    <name type="scientific">Ancylostoma ceylanicum</name>
    <dbReference type="NCBI Taxonomy" id="53326"/>
    <lineage>
        <taxon>Eukaryota</taxon>
        <taxon>Metazoa</taxon>
        <taxon>Ecdysozoa</taxon>
        <taxon>Nematoda</taxon>
        <taxon>Chromadorea</taxon>
        <taxon>Rhabditida</taxon>
        <taxon>Rhabditina</taxon>
        <taxon>Rhabditomorpha</taxon>
        <taxon>Strongyloidea</taxon>
        <taxon>Ancylostomatidae</taxon>
        <taxon>Ancylostomatinae</taxon>
        <taxon>Ancylostoma</taxon>
    </lineage>
</organism>
<dbReference type="AlphaFoldDB" id="A0A0D6LD12"/>
<dbReference type="FunFam" id="1.20.1250.20:FF:000003">
    <property type="entry name" value="Solute carrier family 17 member 3"/>
    <property type="match status" value="1"/>
</dbReference>
<feature type="transmembrane region" description="Helical" evidence="7">
    <location>
        <begin position="21"/>
        <end position="41"/>
    </location>
</feature>
<dbReference type="Pfam" id="PF07690">
    <property type="entry name" value="MFS_1"/>
    <property type="match status" value="1"/>
</dbReference>
<reference evidence="9 10" key="1">
    <citation type="submission" date="2013-05" db="EMBL/GenBank/DDBJ databases">
        <title>Draft genome of the parasitic nematode Anyclostoma ceylanicum.</title>
        <authorList>
            <person name="Mitreva M."/>
        </authorList>
    </citation>
    <scope>NUCLEOTIDE SEQUENCE [LARGE SCALE GENOMIC DNA]</scope>
</reference>
<sequence length="381" mass="40986">MASFQVEKDSTEQKRNRNRTLVPSTRLALALVGFLGCLVTYSLRTNMSFAIVCMVVENNTAGVEGGAVISHRRSAVNLNGAKLYKGKFSERSSGDTWEVRSYFCLVVTTDIVQILGGYLASRFGGKLIVLITIFVSSLLTLASPLAARTSPYLLAGLRAAIGLIGVIYCGLWMFMVSDKPANHPRISQAEKEYIIKAIEESTGKHPEKLGIVSAIPYIAYFVMINVGGVLADFIRSRKILGTLNTRRAAMLIALLGQATFLVLSGYCGSGQEAFVIVFITAGMAISGLQYSGFLVNYLDIAPPFSGTALGIGNTISCLAGIVSPMVTSALTPHSSQKEWQSVLWVTAGILAVGSLVFSFFASGKVQDWAKHKEVETNVQKS</sequence>
<evidence type="ECO:0000256" key="3">
    <source>
        <dbReference type="ARBA" id="ARBA00022692"/>
    </source>
</evidence>
<proteinExistence type="predicted"/>
<keyword evidence="2" id="KW-0813">Transport</keyword>
<keyword evidence="4" id="KW-0769">Symport</keyword>
<accession>A0A0D6LD12</accession>
<dbReference type="GO" id="GO:0015293">
    <property type="term" value="F:symporter activity"/>
    <property type="evidence" value="ECO:0007669"/>
    <property type="project" value="UniProtKB-KW"/>
</dbReference>
<evidence type="ECO:0000256" key="7">
    <source>
        <dbReference type="SAM" id="Phobius"/>
    </source>
</evidence>
<dbReference type="EMBL" id="KE125237">
    <property type="protein sequence ID" value="EPB69970.1"/>
    <property type="molecule type" value="Genomic_DNA"/>
</dbReference>
<dbReference type="SUPFAM" id="SSF103473">
    <property type="entry name" value="MFS general substrate transporter"/>
    <property type="match status" value="1"/>
</dbReference>
<evidence type="ECO:0000313" key="10">
    <source>
        <dbReference type="Proteomes" id="UP000054495"/>
    </source>
</evidence>
<feature type="transmembrane region" description="Helical" evidence="7">
    <location>
        <begin position="209"/>
        <end position="228"/>
    </location>
</feature>
<keyword evidence="6 7" id="KW-0472">Membrane</keyword>
<comment type="subcellular location">
    <subcellularLocation>
        <location evidence="1">Membrane</location>
        <topology evidence="1">Multi-pass membrane protein</topology>
    </subcellularLocation>
</comment>
<evidence type="ECO:0000256" key="5">
    <source>
        <dbReference type="ARBA" id="ARBA00022989"/>
    </source>
</evidence>
<keyword evidence="10" id="KW-1185">Reference proteome</keyword>
<dbReference type="Gene3D" id="1.20.1250.20">
    <property type="entry name" value="MFS general substrate transporter like domains"/>
    <property type="match status" value="2"/>
</dbReference>
<dbReference type="InterPro" id="IPR036259">
    <property type="entry name" value="MFS_trans_sf"/>
</dbReference>
<keyword evidence="5 7" id="KW-1133">Transmembrane helix</keyword>
<protein>
    <recommendedName>
        <fullName evidence="8">Major facilitator superfamily (MFS) profile domain-containing protein</fullName>
    </recommendedName>
</protein>
<feature type="transmembrane region" description="Helical" evidence="7">
    <location>
        <begin position="127"/>
        <end position="146"/>
    </location>
</feature>
<evidence type="ECO:0000256" key="4">
    <source>
        <dbReference type="ARBA" id="ARBA00022847"/>
    </source>
</evidence>
<feature type="domain" description="Major facilitator superfamily (MFS) profile" evidence="8">
    <location>
        <begin position="158"/>
        <end position="381"/>
    </location>
</feature>
<dbReference type="InterPro" id="IPR020846">
    <property type="entry name" value="MFS_dom"/>
</dbReference>
<dbReference type="GO" id="GO:0016020">
    <property type="term" value="C:membrane"/>
    <property type="evidence" value="ECO:0007669"/>
    <property type="project" value="UniProtKB-SubCell"/>
</dbReference>
<dbReference type="PANTHER" id="PTHR11662">
    <property type="entry name" value="SOLUTE CARRIER FAMILY 17"/>
    <property type="match status" value="1"/>
</dbReference>
<gene>
    <name evidence="9" type="ORF">ANCCEY_10938</name>
</gene>
<feature type="transmembrane region" description="Helical" evidence="7">
    <location>
        <begin position="152"/>
        <end position="175"/>
    </location>
</feature>
<dbReference type="Proteomes" id="UP000054495">
    <property type="component" value="Unassembled WGS sequence"/>
</dbReference>
<name>A0A0D6LD12_9BILA</name>
<dbReference type="PROSITE" id="PS50850">
    <property type="entry name" value="MFS"/>
    <property type="match status" value="1"/>
</dbReference>
<feature type="transmembrane region" description="Helical" evidence="7">
    <location>
        <begin position="273"/>
        <end position="295"/>
    </location>
</feature>
<feature type="transmembrane region" description="Helical" evidence="7">
    <location>
        <begin position="307"/>
        <end position="330"/>
    </location>
</feature>
<evidence type="ECO:0000256" key="1">
    <source>
        <dbReference type="ARBA" id="ARBA00004141"/>
    </source>
</evidence>
<dbReference type="GO" id="GO:0006820">
    <property type="term" value="P:monoatomic anion transport"/>
    <property type="evidence" value="ECO:0007669"/>
    <property type="project" value="TreeGrafter"/>
</dbReference>
<dbReference type="InterPro" id="IPR011701">
    <property type="entry name" value="MFS"/>
</dbReference>
<evidence type="ECO:0000256" key="6">
    <source>
        <dbReference type="ARBA" id="ARBA00023136"/>
    </source>
</evidence>